<dbReference type="EMBL" id="FNNI01000004">
    <property type="protein sequence ID" value="SDX15767.1"/>
    <property type="molecule type" value="Genomic_DNA"/>
</dbReference>
<gene>
    <name evidence="5" type="ORF">SAMN05443545_104120</name>
</gene>
<feature type="domain" description="Gfo/Idh/MocA-like oxidoreductase N-terminal" evidence="3">
    <location>
        <begin position="2"/>
        <end position="118"/>
    </location>
</feature>
<sequence length="331" mass="35818">MKLALIGAGRIGKVHAATIADHPEVALAAIADFHHPAAEALAAQYGSRAMDVEAIMDDETIDAVLIASSTPTHADYLEQAARAGKAILCEKPIALDLTRTREALQVLEANPVICALGFNRRHDPQFSALKASLDAGRIGALETLTIISRDPAPPPSDYVAASGGLFRDMTIHDFDTARWLLDEAVTHVYASGSCLIDPGIGDAGDIDTAMITLTTASGRLCHINNSRRACYGYDQRIEAFGSAGMLQAQNESETRLRFTGEPGQVEETPKWFFLERYATAFRHEIDDFFRAWRDDDTPLAGAQDGLAALMLAEAAERSLREGRCVALTEIH</sequence>
<proteinExistence type="inferred from homology"/>
<dbReference type="GO" id="GO:0000166">
    <property type="term" value="F:nucleotide binding"/>
    <property type="evidence" value="ECO:0007669"/>
    <property type="project" value="InterPro"/>
</dbReference>
<keyword evidence="6" id="KW-1185">Reference proteome</keyword>
<evidence type="ECO:0000313" key="5">
    <source>
        <dbReference type="EMBL" id="SDX15767.1"/>
    </source>
</evidence>
<dbReference type="Gene3D" id="3.40.50.720">
    <property type="entry name" value="NAD(P)-binding Rossmann-like Domain"/>
    <property type="match status" value="1"/>
</dbReference>
<evidence type="ECO:0000313" key="6">
    <source>
        <dbReference type="Proteomes" id="UP000198500"/>
    </source>
</evidence>
<dbReference type="OrthoDB" id="9801953at2"/>
<dbReference type="Proteomes" id="UP000198500">
    <property type="component" value="Unassembled WGS sequence"/>
</dbReference>
<accession>A0A1H2ZEJ7</accession>
<dbReference type="STRING" id="574349.SAMN05443545_104120"/>
<dbReference type="InterPro" id="IPR000683">
    <property type="entry name" value="Gfo/Idh/MocA-like_OxRdtase_N"/>
</dbReference>
<reference evidence="5 6" key="1">
    <citation type="submission" date="2016-10" db="EMBL/GenBank/DDBJ databases">
        <authorList>
            <person name="de Groot N.N."/>
        </authorList>
    </citation>
    <scope>NUCLEOTIDE SEQUENCE [LARGE SCALE GENOMIC DNA]</scope>
    <source>
        <strain evidence="5 6">DSM 19219</strain>
    </source>
</reference>
<dbReference type="GO" id="GO:0016491">
    <property type="term" value="F:oxidoreductase activity"/>
    <property type="evidence" value="ECO:0007669"/>
    <property type="project" value="UniProtKB-KW"/>
</dbReference>
<name>A0A1H2ZEJ7_9GAMM</name>
<dbReference type="PANTHER" id="PTHR42840">
    <property type="entry name" value="NAD(P)-BINDING ROSSMANN-FOLD SUPERFAMILY PROTEIN-RELATED"/>
    <property type="match status" value="1"/>
</dbReference>
<evidence type="ECO:0000256" key="1">
    <source>
        <dbReference type="ARBA" id="ARBA00010928"/>
    </source>
</evidence>
<dbReference type="NCBIfam" id="TIGR04380">
    <property type="entry name" value="myo_inos_iolG"/>
    <property type="match status" value="1"/>
</dbReference>
<dbReference type="Pfam" id="PF01408">
    <property type="entry name" value="GFO_IDH_MocA"/>
    <property type="match status" value="1"/>
</dbReference>
<organism evidence="5 6">
    <name type="scientific">Aidingimonas halophila</name>
    <dbReference type="NCBI Taxonomy" id="574349"/>
    <lineage>
        <taxon>Bacteria</taxon>
        <taxon>Pseudomonadati</taxon>
        <taxon>Pseudomonadota</taxon>
        <taxon>Gammaproteobacteria</taxon>
        <taxon>Oceanospirillales</taxon>
        <taxon>Halomonadaceae</taxon>
        <taxon>Aidingimonas</taxon>
    </lineage>
</organism>
<dbReference type="InterPro" id="IPR055170">
    <property type="entry name" value="GFO_IDH_MocA-like_dom"/>
</dbReference>
<dbReference type="SUPFAM" id="SSF51735">
    <property type="entry name" value="NAD(P)-binding Rossmann-fold domains"/>
    <property type="match status" value="1"/>
</dbReference>
<evidence type="ECO:0000259" key="4">
    <source>
        <dbReference type="Pfam" id="PF22725"/>
    </source>
</evidence>
<evidence type="ECO:0000256" key="2">
    <source>
        <dbReference type="ARBA" id="ARBA00023002"/>
    </source>
</evidence>
<dbReference type="Gene3D" id="3.30.360.10">
    <property type="entry name" value="Dihydrodipicolinate Reductase, domain 2"/>
    <property type="match status" value="1"/>
</dbReference>
<dbReference type="InterPro" id="IPR030827">
    <property type="entry name" value="Myo_inos_IolG"/>
</dbReference>
<dbReference type="RefSeq" id="WP_092569141.1">
    <property type="nucleotide sequence ID" value="NZ_BMXH01000001.1"/>
</dbReference>
<dbReference type="AlphaFoldDB" id="A0A1H2ZEJ7"/>
<dbReference type="SUPFAM" id="SSF55347">
    <property type="entry name" value="Glyceraldehyde-3-phosphate dehydrogenase-like, C-terminal domain"/>
    <property type="match status" value="1"/>
</dbReference>
<dbReference type="Pfam" id="PF22725">
    <property type="entry name" value="GFO_IDH_MocA_C3"/>
    <property type="match status" value="1"/>
</dbReference>
<protein>
    <submittedName>
        <fullName evidence="5">Myo-inositol 2-dehydrogenase</fullName>
    </submittedName>
</protein>
<evidence type="ECO:0000259" key="3">
    <source>
        <dbReference type="Pfam" id="PF01408"/>
    </source>
</evidence>
<dbReference type="InterPro" id="IPR036291">
    <property type="entry name" value="NAD(P)-bd_dom_sf"/>
</dbReference>
<dbReference type="PANTHER" id="PTHR42840:SF3">
    <property type="entry name" value="BINDING ROSSMANN FOLD OXIDOREDUCTASE, PUTATIVE (AFU_ORTHOLOGUE AFUA_2G10240)-RELATED"/>
    <property type="match status" value="1"/>
</dbReference>
<feature type="domain" description="GFO/IDH/MocA-like oxidoreductase" evidence="4">
    <location>
        <begin position="127"/>
        <end position="246"/>
    </location>
</feature>
<keyword evidence="2" id="KW-0560">Oxidoreductase</keyword>
<comment type="similarity">
    <text evidence="1">Belongs to the Gfo/Idh/MocA family.</text>
</comment>